<dbReference type="GO" id="GO:0008270">
    <property type="term" value="F:zinc ion binding"/>
    <property type="evidence" value="ECO:0007669"/>
    <property type="project" value="InterPro"/>
</dbReference>
<protein>
    <recommendedName>
        <fullName evidence="1">DYW domain-containing protein</fullName>
    </recommendedName>
</protein>
<name>A0A0A9A9K9_ARUDO</name>
<proteinExistence type="predicted"/>
<feature type="domain" description="DYW" evidence="1">
    <location>
        <begin position="1"/>
        <end position="42"/>
    </location>
</feature>
<dbReference type="EMBL" id="GBRH01251307">
    <property type="protein sequence ID" value="JAD46588.1"/>
    <property type="molecule type" value="Transcribed_RNA"/>
</dbReference>
<evidence type="ECO:0000313" key="2">
    <source>
        <dbReference type="EMBL" id="JAD46588.1"/>
    </source>
</evidence>
<dbReference type="AlphaFoldDB" id="A0A0A9A9K9"/>
<organism evidence="2">
    <name type="scientific">Arundo donax</name>
    <name type="common">Giant reed</name>
    <name type="synonym">Donax arundinaceus</name>
    <dbReference type="NCBI Taxonomy" id="35708"/>
    <lineage>
        <taxon>Eukaryota</taxon>
        <taxon>Viridiplantae</taxon>
        <taxon>Streptophyta</taxon>
        <taxon>Embryophyta</taxon>
        <taxon>Tracheophyta</taxon>
        <taxon>Spermatophyta</taxon>
        <taxon>Magnoliopsida</taxon>
        <taxon>Liliopsida</taxon>
        <taxon>Poales</taxon>
        <taxon>Poaceae</taxon>
        <taxon>PACMAD clade</taxon>
        <taxon>Arundinoideae</taxon>
        <taxon>Arundineae</taxon>
        <taxon>Arundo</taxon>
    </lineage>
</organism>
<reference evidence="2" key="1">
    <citation type="submission" date="2014-09" db="EMBL/GenBank/DDBJ databases">
        <authorList>
            <person name="Magalhaes I.L.F."/>
            <person name="Oliveira U."/>
            <person name="Santos F.R."/>
            <person name="Vidigal T.H.D.A."/>
            <person name="Brescovit A.D."/>
            <person name="Santos A.J."/>
        </authorList>
    </citation>
    <scope>NUCLEOTIDE SEQUENCE</scope>
    <source>
        <tissue evidence="2">Shoot tissue taken approximately 20 cm above the soil surface</tissue>
    </source>
</reference>
<sequence>MCKDCHSAAKLISKVAGREIVVRDKTRFHHFRDGLCSCADYW</sequence>
<dbReference type="InterPro" id="IPR032867">
    <property type="entry name" value="DYW_dom"/>
</dbReference>
<dbReference type="Pfam" id="PF14432">
    <property type="entry name" value="DYW_deaminase"/>
    <property type="match status" value="1"/>
</dbReference>
<reference evidence="2" key="2">
    <citation type="journal article" date="2015" name="Data Brief">
        <title>Shoot transcriptome of the giant reed, Arundo donax.</title>
        <authorList>
            <person name="Barrero R.A."/>
            <person name="Guerrero F.D."/>
            <person name="Moolhuijzen P."/>
            <person name="Goolsby J.A."/>
            <person name="Tidwell J."/>
            <person name="Bellgard S.E."/>
            <person name="Bellgard M.I."/>
        </authorList>
    </citation>
    <scope>NUCLEOTIDE SEQUENCE</scope>
    <source>
        <tissue evidence="2">Shoot tissue taken approximately 20 cm above the soil surface</tissue>
    </source>
</reference>
<accession>A0A0A9A9K9</accession>
<evidence type="ECO:0000259" key="1">
    <source>
        <dbReference type="Pfam" id="PF14432"/>
    </source>
</evidence>